<dbReference type="EMBL" id="LYUB02000001">
    <property type="protein sequence ID" value="OVF10778.1"/>
    <property type="molecule type" value="Genomic_DNA"/>
</dbReference>
<gene>
    <name evidence="2" type="ORF">A9F13_01g01958</name>
</gene>
<feature type="compositionally biased region" description="Polar residues" evidence="1">
    <location>
        <begin position="7"/>
        <end position="21"/>
    </location>
</feature>
<evidence type="ECO:0000313" key="3">
    <source>
        <dbReference type="Proteomes" id="UP000195602"/>
    </source>
</evidence>
<dbReference type="Proteomes" id="UP000195602">
    <property type="component" value="Unassembled WGS sequence"/>
</dbReference>
<evidence type="ECO:0000313" key="2">
    <source>
        <dbReference type="EMBL" id="OVF10778.1"/>
    </source>
</evidence>
<sequence length="67" mass="7170">MSEEITKSSPQGNATEGSQATRKQIDVKLLDQQLADLDSDDLDSDDELHFGGCHCCAGSVGTINNMK</sequence>
<feature type="region of interest" description="Disordered" evidence="1">
    <location>
        <begin position="1"/>
        <end position="21"/>
    </location>
</feature>
<proteinExistence type="predicted"/>
<evidence type="ECO:0000256" key="1">
    <source>
        <dbReference type="SAM" id="MobiDB-lite"/>
    </source>
</evidence>
<accession>A0AA91Q3X3</accession>
<organism evidence="2 3">
    <name type="scientific">Clavispora lusitaniae</name>
    <name type="common">Candida lusitaniae</name>
    <dbReference type="NCBI Taxonomy" id="36911"/>
    <lineage>
        <taxon>Eukaryota</taxon>
        <taxon>Fungi</taxon>
        <taxon>Dikarya</taxon>
        <taxon>Ascomycota</taxon>
        <taxon>Saccharomycotina</taxon>
        <taxon>Pichiomycetes</taxon>
        <taxon>Metschnikowiaceae</taxon>
        <taxon>Clavispora</taxon>
    </lineage>
</organism>
<name>A0AA91Q3X3_CLALS</name>
<dbReference type="KEGG" id="clus:A9F13_01g01958"/>
<dbReference type="AlphaFoldDB" id="A0AA91Q3X3"/>
<reference evidence="2 3" key="1">
    <citation type="submission" date="2017-04" db="EMBL/GenBank/DDBJ databases">
        <title>Draft genome of the yeast Clavispora lusitaniae type strain CBS 6936.</title>
        <authorList>
            <person name="Durrens P."/>
            <person name="Klopp C."/>
            <person name="Biteau N."/>
            <person name="Fitton-Ouhabi V."/>
            <person name="Dementhon K."/>
            <person name="Accoceberry I."/>
            <person name="Sherman D.J."/>
            <person name="Noel T."/>
        </authorList>
    </citation>
    <scope>NUCLEOTIDE SEQUENCE [LARGE SCALE GENOMIC DNA]</scope>
    <source>
        <strain evidence="2 3">CBS 6936</strain>
    </source>
</reference>
<protein>
    <submittedName>
        <fullName evidence="2">Uncharacterized protein</fullName>
    </submittedName>
</protein>
<comment type="caution">
    <text evidence="2">The sequence shown here is derived from an EMBL/GenBank/DDBJ whole genome shotgun (WGS) entry which is preliminary data.</text>
</comment>